<evidence type="ECO:0000256" key="3">
    <source>
        <dbReference type="ARBA" id="ARBA00023015"/>
    </source>
</evidence>
<dbReference type="InterPro" id="IPR036388">
    <property type="entry name" value="WH-like_DNA-bd_sf"/>
</dbReference>
<dbReference type="InterPro" id="IPR001789">
    <property type="entry name" value="Sig_transdc_resp-reg_receiver"/>
</dbReference>
<dbReference type="CDD" id="cd00383">
    <property type="entry name" value="trans_reg_C"/>
    <property type="match status" value="1"/>
</dbReference>
<dbReference type="PROSITE" id="PS50110">
    <property type="entry name" value="RESPONSE_REGULATORY"/>
    <property type="match status" value="1"/>
</dbReference>
<evidence type="ECO:0000313" key="10">
    <source>
        <dbReference type="EMBL" id="ADW67667.1"/>
    </source>
</evidence>
<dbReference type="KEGG" id="acm:AciX9_0596"/>
<dbReference type="Proteomes" id="UP000000343">
    <property type="component" value="Chromosome"/>
</dbReference>
<evidence type="ECO:0000256" key="2">
    <source>
        <dbReference type="ARBA" id="ARBA00023012"/>
    </source>
</evidence>
<dbReference type="InterPro" id="IPR011006">
    <property type="entry name" value="CheY-like_superfamily"/>
</dbReference>
<reference evidence="11" key="1">
    <citation type="submission" date="2011-01" db="EMBL/GenBank/DDBJ databases">
        <title>Complete sequence of chromosome of Acidobacterium sp. MP5ACTX9.</title>
        <authorList>
            <consortium name="US DOE Joint Genome Institute"/>
            <person name="Lucas S."/>
            <person name="Copeland A."/>
            <person name="Lapidus A."/>
            <person name="Cheng J.-F."/>
            <person name="Goodwin L."/>
            <person name="Pitluck S."/>
            <person name="Teshima H."/>
            <person name="Detter J.C."/>
            <person name="Han C."/>
            <person name="Tapia R."/>
            <person name="Land M."/>
            <person name="Hauser L."/>
            <person name="Kyrpides N."/>
            <person name="Ivanova N."/>
            <person name="Ovchinnikova G."/>
            <person name="Pagani I."/>
            <person name="Rawat S.R."/>
            <person name="Mannisto M."/>
            <person name="Haggblom M.M."/>
            <person name="Woyke T."/>
        </authorList>
    </citation>
    <scope>NUCLEOTIDE SEQUENCE [LARGE SCALE GENOMIC DNA]</scope>
    <source>
        <strain evidence="11">MP5ACTX9</strain>
    </source>
</reference>
<name>E8WZ65_GRATM</name>
<organism evidence="11">
    <name type="scientific">Granulicella tundricola (strain ATCC BAA-1859 / DSM 23138 / MP5ACTX9)</name>
    <dbReference type="NCBI Taxonomy" id="1198114"/>
    <lineage>
        <taxon>Bacteria</taxon>
        <taxon>Pseudomonadati</taxon>
        <taxon>Acidobacteriota</taxon>
        <taxon>Terriglobia</taxon>
        <taxon>Terriglobales</taxon>
        <taxon>Acidobacteriaceae</taxon>
        <taxon>Granulicella</taxon>
    </lineage>
</organism>
<evidence type="ECO:0000259" key="9">
    <source>
        <dbReference type="PROSITE" id="PS51755"/>
    </source>
</evidence>
<feature type="modified residue" description="4-aspartylphosphate" evidence="6">
    <location>
        <position position="52"/>
    </location>
</feature>
<dbReference type="SMART" id="SM00862">
    <property type="entry name" value="Trans_reg_C"/>
    <property type="match status" value="1"/>
</dbReference>
<dbReference type="GO" id="GO:0000976">
    <property type="term" value="F:transcription cis-regulatory region binding"/>
    <property type="evidence" value="ECO:0007669"/>
    <property type="project" value="TreeGrafter"/>
</dbReference>
<keyword evidence="2" id="KW-0902">Two-component regulatory system</keyword>
<protein>
    <submittedName>
        <fullName evidence="10">Two component transcriptional regulator, winged helix family</fullName>
    </submittedName>
</protein>
<gene>
    <name evidence="10" type="ordered locus">AciX9_0596</name>
</gene>
<dbReference type="Gene3D" id="3.40.50.2300">
    <property type="match status" value="1"/>
</dbReference>
<dbReference type="SMART" id="SM00448">
    <property type="entry name" value="REC"/>
    <property type="match status" value="1"/>
</dbReference>
<dbReference type="InterPro" id="IPR016032">
    <property type="entry name" value="Sig_transdc_resp-reg_C-effctor"/>
</dbReference>
<dbReference type="PANTHER" id="PTHR48111">
    <property type="entry name" value="REGULATOR OF RPOS"/>
    <property type="match status" value="1"/>
</dbReference>
<dbReference type="Pfam" id="PF00072">
    <property type="entry name" value="Response_reg"/>
    <property type="match status" value="1"/>
</dbReference>
<evidence type="ECO:0000256" key="7">
    <source>
        <dbReference type="PROSITE-ProRule" id="PRU01091"/>
    </source>
</evidence>
<evidence type="ECO:0000256" key="6">
    <source>
        <dbReference type="PROSITE-ProRule" id="PRU00169"/>
    </source>
</evidence>
<dbReference type="Pfam" id="PF00486">
    <property type="entry name" value="Trans_reg_C"/>
    <property type="match status" value="1"/>
</dbReference>
<evidence type="ECO:0000256" key="1">
    <source>
        <dbReference type="ARBA" id="ARBA00022553"/>
    </source>
</evidence>
<feature type="domain" description="Response regulatory" evidence="8">
    <location>
        <begin position="3"/>
        <end position="117"/>
    </location>
</feature>
<accession>E8WZ65</accession>
<dbReference type="RefSeq" id="WP_013578995.1">
    <property type="nucleotide sequence ID" value="NC_015064.1"/>
</dbReference>
<feature type="domain" description="OmpR/PhoB-type" evidence="9">
    <location>
        <begin position="142"/>
        <end position="241"/>
    </location>
</feature>
<dbReference type="PANTHER" id="PTHR48111:SF1">
    <property type="entry name" value="TWO-COMPONENT RESPONSE REGULATOR ORR33"/>
    <property type="match status" value="1"/>
</dbReference>
<dbReference type="InterPro" id="IPR001867">
    <property type="entry name" value="OmpR/PhoB-type_DNA-bd"/>
</dbReference>
<dbReference type="eggNOG" id="COG0745">
    <property type="taxonomic scope" value="Bacteria"/>
</dbReference>
<dbReference type="GO" id="GO:0006355">
    <property type="term" value="P:regulation of DNA-templated transcription"/>
    <property type="evidence" value="ECO:0007669"/>
    <property type="project" value="InterPro"/>
</dbReference>
<dbReference type="OrthoDB" id="9790442at2"/>
<dbReference type="PaxDb" id="1198114-AciX9_0596"/>
<keyword evidence="1 6" id="KW-0597">Phosphoprotein</keyword>
<dbReference type="PROSITE" id="PS51755">
    <property type="entry name" value="OMPR_PHOB"/>
    <property type="match status" value="1"/>
</dbReference>
<keyword evidence="11" id="KW-1185">Reference proteome</keyword>
<dbReference type="InterPro" id="IPR039420">
    <property type="entry name" value="WalR-like"/>
</dbReference>
<dbReference type="GO" id="GO:0000156">
    <property type="term" value="F:phosphorelay response regulator activity"/>
    <property type="evidence" value="ECO:0007669"/>
    <property type="project" value="TreeGrafter"/>
</dbReference>
<dbReference type="GO" id="GO:0005829">
    <property type="term" value="C:cytosol"/>
    <property type="evidence" value="ECO:0007669"/>
    <property type="project" value="TreeGrafter"/>
</dbReference>
<evidence type="ECO:0000256" key="4">
    <source>
        <dbReference type="ARBA" id="ARBA00023125"/>
    </source>
</evidence>
<dbReference type="STRING" id="1198114.AciX9_0596"/>
<dbReference type="GO" id="GO:0032993">
    <property type="term" value="C:protein-DNA complex"/>
    <property type="evidence" value="ECO:0007669"/>
    <property type="project" value="TreeGrafter"/>
</dbReference>
<dbReference type="Gene3D" id="1.10.10.10">
    <property type="entry name" value="Winged helix-like DNA-binding domain superfamily/Winged helix DNA-binding domain"/>
    <property type="match status" value="1"/>
</dbReference>
<dbReference type="AlphaFoldDB" id="E8WZ65"/>
<dbReference type="EMBL" id="CP002480">
    <property type="protein sequence ID" value="ADW67667.1"/>
    <property type="molecule type" value="Genomic_DNA"/>
</dbReference>
<dbReference type="HOGENOM" id="CLU_000445_30_4_0"/>
<keyword evidence="5" id="KW-0804">Transcription</keyword>
<dbReference type="SUPFAM" id="SSF52172">
    <property type="entry name" value="CheY-like"/>
    <property type="match status" value="1"/>
</dbReference>
<feature type="DNA-binding region" description="OmpR/PhoB-type" evidence="7">
    <location>
        <begin position="142"/>
        <end position="241"/>
    </location>
</feature>
<sequence length="243" mass="26887">MNTILVVEDDVRIQKALQRQFSSEGYAVRVVSEGTEAARVCREIKPVAVVLDLMLPGISGRDICRQIKTDSVDTPVIILSAISEVADKVLLLEIGADDYVTKPFSPRELLARVQAAIRRAARTVEAQASAHAAGGAAADAEPALCVFGSVTADLLKMEVKREGVEVTLTAHEFKLLRYFLTHVDRVITREELLQDVWGYNFFPTTRIVDNQVLKLRQKLEADPAHPVHFRTVHGIGYKFVVTP</sequence>
<keyword evidence="3" id="KW-0805">Transcription regulation</keyword>
<dbReference type="Gene3D" id="6.10.250.690">
    <property type="match status" value="1"/>
</dbReference>
<evidence type="ECO:0000259" key="8">
    <source>
        <dbReference type="PROSITE" id="PS50110"/>
    </source>
</evidence>
<dbReference type="SUPFAM" id="SSF46894">
    <property type="entry name" value="C-terminal effector domain of the bipartite response regulators"/>
    <property type="match status" value="1"/>
</dbReference>
<evidence type="ECO:0000256" key="5">
    <source>
        <dbReference type="ARBA" id="ARBA00023163"/>
    </source>
</evidence>
<evidence type="ECO:0000313" key="11">
    <source>
        <dbReference type="Proteomes" id="UP000000343"/>
    </source>
</evidence>
<proteinExistence type="predicted"/>
<keyword evidence="4 7" id="KW-0238">DNA-binding</keyword>